<dbReference type="KEGG" id="vg:55604392"/>
<keyword evidence="2" id="KW-1185">Reference proteome</keyword>
<accession>A0A223LE35</accession>
<protein>
    <submittedName>
        <fullName evidence="1">Uncharacterized protein</fullName>
    </submittedName>
</protein>
<sequence length="201" mass="24180">MAIIRKEQDREVKEKLSESDIQGYFGTYFPMQKKYDLIVPNCFYTHDLEADLLAFRKSGFRDEFEIKISRADFKNDVKKMVKIWPERDNGRRYKADLEEMTKYEALEKGRLLNYFWYIVPHGLITPEEIPTFAGLMYIETVNRHNQKYQFRVIKDAKRLHGNKSSQEDYDKSLRKLGYRYWNLVEKNIKNKHDGKQNEIDS</sequence>
<reference evidence="1 2" key="1">
    <citation type="submission" date="2017-07" db="EMBL/GenBank/DDBJ databases">
        <title>In vitro design and evaluation of phage cocktails against multidrug-resistant Aeromonas salmonicida.</title>
        <authorList>
            <person name="Chen L."/>
            <person name="Yuan S."/>
            <person name="Ma Y."/>
        </authorList>
    </citation>
    <scope>NUCLEOTIDE SEQUENCE [LARGE SCALE GENOMIC DNA]</scope>
</reference>
<dbReference type="GeneID" id="55604392"/>
<dbReference type="Proteomes" id="UP000226092">
    <property type="component" value="Segment"/>
</dbReference>
<dbReference type="RefSeq" id="YP_009834325.1">
    <property type="nucleotide sequence ID" value="NC_048673.1"/>
</dbReference>
<dbReference type="EMBL" id="MF448340">
    <property type="protein sequence ID" value="ASU00527.1"/>
    <property type="molecule type" value="Genomic_DNA"/>
</dbReference>
<evidence type="ECO:0000313" key="2">
    <source>
        <dbReference type="Proteomes" id="UP000226092"/>
    </source>
</evidence>
<proteinExistence type="predicted"/>
<evidence type="ECO:0000313" key="1">
    <source>
        <dbReference type="EMBL" id="ASU00527.1"/>
    </source>
</evidence>
<name>A0A223LE35_9CAUD</name>
<organism evidence="1 2">
    <name type="scientific">Aeromonas phage AS-zj</name>
    <dbReference type="NCBI Taxonomy" id="2024208"/>
    <lineage>
        <taxon>Viruses</taxon>
        <taxon>Duplodnaviria</taxon>
        <taxon>Heunggongvirae</taxon>
        <taxon>Uroviricota</taxon>
        <taxon>Caudoviricetes</taxon>
        <taxon>Pantevenvirales</taxon>
        <taxon>Straboviridae</taxon>
        <taxon>Emmerichvirinae</taxon>
        <taxon>Ceceduovirus</taxon>
        <taxon>Ceceduovirus aszj</taxon>
    </lineage>
</organism>